<dbReference type="EMBL" id="KN835342">
    <property type="protein sequence ID" value="KIK39456.1"/>
    <property type="molecule type" value="Genomic_DNA"/>
</dbReference>
<dbReference type="AlphaFoldDB" id="A0A0D0ACN4"/>
<dbReference type="HOGENOM" id="CLU_1918466_0_0_1"/>
<keyword evidence="2" id="KW-1185">Reference proteome</keyword>
<reference evidence="1 2" key="1">
    <citation type="submission" date="2014-04" db="EMBL/GenBank/DDBJ databases">
        <authorList>
            <consortium name="DOE Joint Genome Institute"/>
            <person name="Kuo A."/>
            <person name="Ruytinx J."/>
            <person name="Rineau F."/>
            <person name="Colpaert J."/>
            <person name="Kohler A."/>
            <person name="Nagy L.G."/>
            <person name="Floudas D."/>
            <person name="Copeland A."/>
            <person name="Barry K.W."/>
            <person name="Cichocki N."/>
            <person name="Veneault-Fourrey C."/>
            <person name="LaButti K."/>
            <person name="Lindquist E.A."/>
            <person name="Lipzen A."/>
            <person name="Lundell T."/>
            <person name="Morin E."/>
            <person name="Murat C."/>
            <person name="Sun H."/>
            <person name="Tunlid A."/>
            <person name="Henrissat B."/>
            <person name="Grigoriev I.V."/>
            <person name="Hibbett D.S."/>
            <person name="Martin F."/>
            <person name="Nordberg H.P."/>
            <person name="Cantor M.N."/>
            <person name="Hua S.X."/>
        </authorList>
    </citation>
    <scope>NUCLEOTIDE SEQUENCE [LARGE SCALE GENOMIC DNA]</scope>
    <source>
        <strain evidence="1 2">UH-Slu-Lm8-n1</strain>
    </source>
</reference>
<dbReference type="InParanoid" id="A0A0D0ACN4"/>
<reference evidence="2" key="2">
    <citation type="submission" date="2015-01" db="EMBL/GenBank/DDBJ databases">
        <title>Evolutionary Origins and Diversification of the Mycorrhizal Mutualists.</title>
        <authorList>
            <consortium name="DOE Joint Genome Institute"/>
            <consortium name="Mycorrhizal Genomics Consortium"/>
            <person name="Kohler A."/>
            <person name="Kuo A."/>
            <person name="Nagy L.G."/>
            <person name="Floudas D."/>
            <person name="Copeland A."/>
            <person name="Barry K.W."/>
            <person name="Cichocki N."/>
            <person name="Veneault-Fourrey C."/>
            <person name="LaButti K."/>
            <person name="Lindquist E.A."/>
            <person name="Lipzen A."/>
            <person name="Lundell T."/>
            <person name="Morin E."/>
            <person name="Murat C."/>
            <person name="Riley R."/>
            <person name="Ohm R."/>
            <person name="Sun H."/>
            <person name="Tunlid A."/>
            <person name="Henrissat B."/>
            <person name="Grigoriev I.V."/>
            <person name="Hibbett D.S."/>
            <person name="Martin F."/>
        </authorList>
    </citation>
    <scope>NUCLEOTIDE SEQUENCE [LARGE SCALE GENOMIC DNA]</scope>
    <source>
        <strain evidence="2">UH-Slu-Lm8-n1</strain>
    </source>
</reference>
<sequence length="132" mass="14746">MLKKGQQSLEFWLQTHRSIAICNHHPDTITLVLGGQWIAGGRAANRAHPPTPEEAFSVNGRVDFMVGSGYRNRRRLDSIDVFGCFRASRIFESRSSVQNLNELLDGCLVSNINVVVLKKALNGMPRSCIDHK</sequence>
<name>A0A0D0ACN4_9AGAM</name>
<accession>A0A0D0ACN4</accession>
<gene>
    <name evidence="1" type="ORF">CY34DRAFT_336093</name>
</gene>
<proteinExistence type="predicted"/>
<evidence type="ECO:0000313" key="1">
    <source>
        <dbReference type="EMBL" id="KIK39456.1"/>
    </source>
</evidence>
<organism evidence="1 2">
    <name type="scientific">Suillus luteus UH-Slu-Lm8-n1</name>
    <dbReference type="NCBI Taxonomy" id="930992"/>
    <lineage>
        <taxon>Eukaryota</taxon>
        <taxon>Fungi</taxon>
        <taxon>Dikarya</taxon>
        <taxon>Basidiomycota</taxon>
        <taxon>Agaricomycotina</taxon>
        <taxon>Agaricomycetes</taxon>
        <taxon>Agaricomycetidae</taxon>
        <taxon>Boletales</taxon>
        <taxon>Suillineae</taxon>
        <taxon>Suillaceae</taxon>
        <taxon>Suillus</taxon>
    </lineage>
</organism>
<protein>
    <submittedName>
        <fullName evidence="1">Uncharacterized protein</fullName>
    </submittedName>
</protein>
<evidence type="ECO:0000313" key="2">
    <source>
        <dbReference type="Proteomes" id="UP000054485"/>
    </source>
</evidence>
<dbReference type="Proteomes" id="UP000054485">
    <property type="component" value="Unassembled WGS sequence"/>
</dbReference>